<feature type="signal peptide" evidence="1">
    <location>
        <begin position="1"/>
        <end position="19"/>
    </location>
</feature>
<sequence length="61" mass="6271" precursor="true">MTRSVPLLLCLVIAGFAVAGCGSSPTVDKPTGADATASGYDAMSDAEKAEYEKEMAKQMGQ</sequence>
<evidence type="ECO:0008006" key="4">
    <source>
        <dbReference type="Google" id="ProtNLM"/>
    </source>
</evidence>
<protein>
    <recommendedName>
        <fullName evidence="4">Secreted protein</fullName>
    </recommendedName>
</protein>
<dbReference type="EMBL" id="CP036264">
    <property type="protein sequence ID" value="QEF96676.1"/>
    <property type="molecule type" value="Genomic_DNA"/>
</dbReference>
<gene>
    <name evidence="2" type="ORF">Mal15_07040</name>
</gene>
<evidence type="ECO:0000256" key="1">
    <source>
        <dbReference type="SAM" id="SignalP"/>
    </source>
</evidence>
<dbReference type="AlphaFoldDB" id="A0A5B9M917"/>
<dbReference type="Proteomes" id="UP000321353">
    <property type="component" value="Chromosome"/>
</dbReference>
<dbReference type="PROSITE" id="PS51257">
    <property type="entry name" value="PROKAR_LIPOPROTEIN"/>
    <property type="match status" value="1"/>
</dbReference>
<evidence type="ECO:0000313" key="2">
    <source>
        <dbReference type="EMBL" id="QEF96676.1"/>
    </source>
</evidence>
<dbReference type="RefSeq" id="WP_147866465.1">
    <property type="nucleotide sequence ID" value="NZ_CP036264.1"/>
</dbReference>
<name>A0A5B9M917_9BACT</name>
<accession>A0A5B9M917</accession>
<keyword evidence="3" id="KW-1185">Reference proteome</keyword>
<proteinExistence type="predicted"/>
<feature type="chain" id="PRO_5022890214" description="Secreted protein" evidence="1">
    <location>
        <begin position="20"/>
        <end position="61"/>
    </location>
</feature>
<dbReference type="KEGG" id="smam:Mal15_07040"/>
<reference evidence="2 3" key="1">
    <citation type="submission" date="2019-02" db="EMBL/GenBank/DDBJ databases">
        <title>Planctomycetal bacteria perform biofilm scaping via a novel small molecule.</title>
        <authorList>
            <person name="Jeske O."/>
            <person name="Boedeker C."/>
            <person name="Wiegand S."/>
            <person name="Breitling P."/>
            <person name="Kallscheuer N."/>
            <person name="Jogler M."/>
            <person name="Rohde M."/>
            <person name="Petersen J."/>
            <person name="Medema M.H."/>
            <person name="Surup F."/>
            <person name="Jogler C."/>
        </authorList>
    </citation>
    <scope>NUCLEOTIDE SEQUENCE [LARGE SCALE GENOMIC DNA]</scope>
    <source>
        <strain evidence="2 3">Mal15</strain>
    </source>
</reference>
<organism evidence="2 3">
    <name type="scientific">Stieleria maiorica</name>
    <dbReference type="NCBI Taxonomy" id="2795974"/>
    <lineage>
        <taxon>Bacteria</taxon>
        <taxon>Pseudomonadati</taxon>
        <taxon>Planctomycetota</taxon>
        <taxon>Planctomycetia</taxon>
        <taxon>Pirellulales</taxon>
        <taxon>Pirellulaceae</taxon>
        <taxon>Stieleria</taxon>
    </lineage>
</organism>
<keyword evidence="1" id="KW-0732">Signal</keyword>
<evidence type="ECO:0000313" key="3">
    <source>
        <dbReference type="Proteomes" id="UP000321353"/>
    </source>
</evidence>